<accession>A0A9N9E3X6</accession>
<dbReference type="AlphaFoldDB" id="A0A9N9E3X6"/>
<protein>
    <submittedName>
        <fullName evidence="1">16911_t:CDS:1</fullName>
    </submittedName>
</protein>
<dbReference type="EMBL" id="CAJVQA010007771">
    <property type="protein sequence ID" value="CAG8661650.1"/>
    <property type="molecule type" value="Genomic_DNA"/>
</dbReference>
<name>A0A9N9E3X6_9GLOM</name>
<sequence length="109" mass="12306">MCLLCQEQTNRIENALIYHQESSCSINSLLNLECANISISLTEFTEPMFTKSIEPTEPTFTKSTKLTFTESAEPIFTKSTESTKLIESIESTEPNDCLLNSLNLLPFLY</sequence>
<evidence type="ECO:0000313" key="2">
    <source>
        <dbReference type="Proteomes" id="UP000789759"/>
    </source>
</evidence>
<gene>
    <name evidence="1" type="ORF">CPELLU_LOCUS9830</name>
</gene>
<comment type="caution">
    <text evidence="1">The sequence shown here is derived from an EMBL/GenBank/DDBJ whole genome shotgun (WGS) entry which is preliminary data.</text>
</comment>
<evidence type="ECO:0000313" key="1">
    <source>
        <dbReference type="EMBL" id="CAG8661650.1"/>
    </source>
</evidence>
<dbReference type="Proteomes" id="UP000789759">
    <property type="component" value="Unassembled WGS sequence"/>
</dbReference>
<keyword evidence="2" id="KW-1185">Reference proteome</keyword>
<organism evidence="1 2">
    <name type="scientific">Cetraspora pellucida</name>
    <dbReference type="NCBI Taxonomy" id="1433469"/>
    <lineage>
        <taxon>Eukaryota</taxon>
        <taxon>Fungi</taxon>
        <taxon>Fungi incertae sedis</taxon>
        <taxon>Mucoromycota</taxon>
        <taxon>Glomeromycotina</taxon>
        <taxon>Glomeromycetes</taxon>
        <taxon>Diversisporales</taxon>
        <taxon>Gigasporaceae</taxon>
        <taxon>Cetraspora</taxon>
    </lineage>
</organism>
<reference evidence="1" key="1">
    <citation type="submission" date="2021-06" db="EMBL/GenBank/DDBJ databases">
        <authorList>
            <person name="Kallberg Y."/>
            <person name="Tangrot J."/>
            <person name="Rosling A."/>
        </authorList>
    </citation>
    <scope>NUCLEOTIDE SEQUENCE</scope>
    <source>
        <strain evidence="1">FL966</strain>
    </source>
</reference>
<proteinExistence type="predicted"/>